<evidence type="ECO:0000256" key="1">
    <source>
        <dbReference type="SAM" id="MobiDB-lite"/>
    </source>
</evidence>
<sequence>MRRLLGRVRACAGSTCLRRQLVGRPRPPRVHLRHVHPKGGSRPATQNHANGVPPPTPRGTVGKLRAGEAESGLGRTSSLGWRCSDPAVSRCPEDVVSGQPTVRAVSFTADLGSGLTPTPLAICLEGPKEPHGRNWGEAGQQEPPSTAAQCGARAAGSQWGSSGNPRRQSRDGHRTLRGTPCRPPLDGDPSALIVGRMTGLRMKKSPCLQGGGHLGLWRGWGAGQSPGCPASVMAAGGRRCGGPSCRTGERQPRLRTRGLGSGGEAGAPTCPDPIQGHPRT</sequence>
<gene>
    <name evidence="3" type="primary">LOC112818788</name>
</gene>
<protein>
    <submittedName>
        <fullName evidence="3">Uncharacterized protein LOC112818788</fullName>
    </submittedName>
</protein>
<keyword evidence="2" id="KW-1185">Reference proteome</keyword>
<name>A0A3Q7NKN6_CALUR</name>
<dbReference type="RefSeq" id="XP_025721684.1">
    <property type="nucleotide sequence ID" value="XM_025865899.1"/>
</dbReference>
<dbReference type="AlphaFoldDB" id="A0A3Q7NKN6"/>
<reference key="1">
    <citation type="submission" date="2019-01" db="UniProtKB">
        <authorList>
            <consortium name="RefSeq"/>
        </authorList>
    </citation>
    <scope>IDENTIFICATION</scope>
</reference>
<dbReference type="InParanoid" id="A0A3Q7NKN6"/>
<feature type="region of interest" description="Disordered" evidence="1">
    <location>
        <begin position="128"/>
        <end position="190"/>
    </location>
</feature>
<dbReference type="Proteomes" id="UP000286641">
    <property type="component" value="Unplaced"/>
</dbReference>
<evidence type="ECO:0000313" key="3">
    <source>
        <dbReference type="RefSeq" id="XP_025721684.1"/>
    </source>
</evidence>
<accession>A0A3Q7NKN6</accession>
<feature type="region of interest" description="Disordered" evidence="1">
    <location>
        <begin position="34"/>
        <end position="61"/>
    </location>
</feature>
<proteinExistence type="predicted"/>
<reference evidence="3" key="2">
    <citation type="submission" date="2025-08" db="UniProtKB">
        <authorList>
            <consortium name="RefSeq"/>
        </authorList>
    </citation>
    <scope>IDENTIFICATION</scope>
    <source>
        <tissue evidence="3">Blood</tissue>
    </source>
</reference>
<evidence type="ECO:0000313" key="2">
    <source>
        <dbReference type="Proteomes" id="UP000286641"/>
    </source>
</evidence>
<organism evidence="2 3">
    <name type="scientific">Callorhinus ursinus</name>
    <name type="common">Northern fur seal</name>
    <dbReference type="NCBI Taxonomy" id="34884"/>
    <lineage>
        <taxon>Eukaryota</taxon>
        <taxon>Metazoa</taxon>
        <taxon>Chordata</taxon>
        <taxon>Craniata</taxon>
        <taxon>Vertebrata</taxon>
        <taxon>Euteleostomi</taxon>
        <taxon>Mammalia</taxon>
        <taxon>Eutheria</taxon>
        <taxon>Laurasiatheria</taxon>
        <taxon>Carnivora</taxon>
        <taxon>Caniformia</taxon>
        <taxon>Pinnipedia</taxon>
        <taxon>Otariidae</taxon>
        <taxon>Callorhinus</taxon>
    </lineage>
</organism>
<feature type="region of interest" description="Disordered" evidence="1">
    <location>
        <begin position="239"/>
        <end position="280"/>
    </location>
</feature>